<dbReference type="Gene3D" id="2.60.40.3350">
    <property type="match status" value="1"/>
</dbReference>
<accession>A0A0F9T5Y4</accession>
<dbReference type="Pfam" id="PF10651">
    <property type="entry name" value="BppU_N"/>
    <property type="match status" value="1"/>
</dbReference>
<evidence type="ECO:0000313" key="2">
    <source>
        <dbReference type="EMBL" id="KKN76655.1"/>
    </source>
</evidence>
<dbReference type="EMBL" id="LAZR01000292">
    <property type="protein sequence ID" value="KKN76655.1"/>
    <property type="molecule type" value="Genomic_DNA"/>
</dbReference>
<proteinExistence type="predicted"/>
<gene>
    <name evidence="2" type="ORF">LCGC14_0368520</name>
</gene>
<dbReference type="AlphaFoldDB" id="A0A0F9T5Y4"/>
<name>A0A0F9T5Y4_9ZZZZ</name>
<comment type="caution">
    <text evidence="2">The sequence shown here is derived from an EMBL/GenBank/DDBJ whole genome shotgun (WGS) entry which is preliminary data.</text>
</comment>
<evidence type="ECO:0000259" key="1">
    <source>
        <dbReference type="Pfam" id="PF10651"/>
    </source>
</evidence>
<sequence length="110" mass="12034">MVLGGETLTFVEGNTHEGMKWSIVDQERGAPIDITGATITVLIQSIDTSTTIVNRVATIIDPTLGTCKLIPVADEMDIPGNYKVQLHILFPDTTEVYVQNMFITIISVLE</sequence>
<protein>
    <recommendedName>
        <fullName evidence="1">BppU N-terminal domain-containing protein</fullName>
    </recommendedName>
</protein>
<dbReference type="InterPro" id="IPR018913">
    <property type="entry name" value="BppU_N"/>
</dbReference>
<organism evidence="2">
    <name type="scientific">marine sediment metagenome</name>
    <dbReference type="NCBI Taxonomy" id="412755"/>
    <lineage>
        <taxon>unclassified sequences</taxon>
        <taxon>metagenomes</taxon>
        <taxon>ecological metagenomes</taxon>
    </lineage>
</organism>
<feature type="domain" description="BppU N-terminal" evidence="1">
    <location>
        <begin position="29"/>
        <end position="102"/>
    </location>
</feature>
<reference evidence="2" key="1">
    <citation type="journal article" date="2015" name="Nature">
        <title>Complex archaea that bridge the gap between prokaryotes and eukaryotes.</title>
        <authorList>
            <person name="Spang A."/>
            <person name="Saw J.H."/>
            <person name="Jorgensen S.L."/>
            <person name="Zaremba-Niedzwiedzka K."/>
            <person name="Martijn J."/>
            <person name="Lind A.E."/>
            <person name="van Eijk R."/>
            <person name="Schleper C."/>
            <person name="Guy L."/>
            <person name="Ettema T.J."/>
        </authorList>
    </citation>
    <scope>NUCLEOTIDE SEQUENCE</scope>
</reference>